<proteinExistence type="predicted"/>
<comment type="caution">
    <text evidence="3">The sequence shown here is derived from an EMBL/GenBank/DDBJ whole genome shotgun (WGS) entry which is preliminary data.</text>
</comment>
<evidence type="ECO:0000313" key="3">
    <source>
        <dbReference type="EMBL" id="CAF3839832.1"/>
    </source>
</evidence>
<dbReference type="EMBL" id="CAJNOK010008912">
    <property type="protein sequence ID" value="CAF1076108.1"/>
    <property type="molecule type" value="Genomic_DNA"/>
</dbReference>
<dbReference type="Proteomes" id="UP000677228">
    <property type="component" value="Unassembled WGS sequence"/>
</dbReference>
<feature type="coiled-coil region" evidence="1">
    <location>
        <begin position="127"/>
        <end position="189"/>
    </location>
</feature>
<accession>A0A8S2KD53</accession>
<name>A0A8S2KD53_9BILA</name>
<evidence type="ECO:0000313" key="4">
    <source>
        <dbReference type="Proteomes" id="UP000682733"/>
    </source>
</evidence>
<reference evidence="3" key="1">
    <citation type="submission" date="2021-02" db="EMBL/GenBank/DDBJ databases">
        <authorList>
            <person name="Nowell W R."/>
        </authorList>
    </citation>
    <scope>NUCLEOTIDE SEQUENCE</scope>
</reference>
<dbReference type="EMBL" id="CAJOBA010008928">
    <property type="protein sequence ID" value="CAF3839832.1"/>
    <property type="molecule type" value="Genomic_DNA"/>
</dbReference>
<dbReference type="AlphaFoldDB" id="A0A8S2KD53"/>
<evidence type="ECO:0000313" key="2">
    <source>
        <dbReference type="EMBL" id="CAF1076108.1"/>
    </source>
</evidence>
<keyword evidence="1" id="KW-0175">Coiled coil</keyword>
<gene>
    <name evidence="2" type="ORF">OVA965_LOCUS18135</name>
    <name evidence="3" type="ORF">TMI583_LOCUS18147</name>
</gene>
<protein>
    <recommendedName>
        <fullName evidence="5">CCHC-type domain-containing protein</fullName>
    </recommendedName>
</protein>
<sequence>MYINHTRYVVNAYLAPAKILICNKCYRLGHFRKQCKHNGYVCKDCGEDVNDIKNHKCSFNMKCIHCHEAHSANDMKCPVLRAYRAELTKTLLRNSAGFNSQFQYSQGDFPAMSDNNIPSSNVICGKIAATSNRLDELDKSLKAMDDDINKIINMQKQHDMSRKKLDQVIMKLQLNISDSNQKIASLQMECKLFKALASNVIIPLSTILVNNLINQFTHNSSVPSEMGVVEINKIADWLLKWPKLQDDLNKELNESYGLRVTGQNSLSLTTS</sequence>
<evidence type="ECO:0000256" key="1">
    <source>
        <dbReference type="SAM" id="Coils"/>
    </source>
</evidence>
<evidence type="ECO:0008006" key="5">
    <source>
        <dbReference type="Google" id="ProtNLM"/>
    </source>
</evidence>
<organism evidence="3 4">
    <name type="scientific">Didymodactylos carnosus</name>
    <dbReference type="NCBI Taxonomy" id="1234261"/>
    <lineage>
        <taxon>Eukaryota</taxon>
        <taxon>Metazoa</taxon>
        <taxon>Spiralia</taxon>
        <taxon>Gnathifera</taxon>
        <taxon>Rotifera</taxon>
        <taxon>Eurotatoria</taxon>
        <taxon>Bdelloidea</taxon>
        <taxon>Philodinida</taxon>
        <taxon>Philodinidae</taxon>
        <taxon>Didymodactylos</taxon>
    </lineage>
</organism>
<dbReference type="Proteomes" id="UP000682733">
    <property type="component" value="Unassembled WGS sequence"/>
</dbReference>